<reference evidence="2" key="1">
    <citation type="submission" date="2022-07" db="EMBL/GenBank/DDBJ databases">
        <title>The genome of Lyophyllum shimeji provides insight into the initial evolution of ectomycorrhizal fungal genome.</title>
        <authorList>
            <person name="Kobayashi Y."/>
            <person name="Shibata T."/>
            <person name="Hirakawa H."/>
            <person name="Shigenobu S."/>
            <person name="Nishiyama T."/>
            <person name="Yamada A."/>
            <person name="Hasebe M."/>
            <person name="Kawaguchi M."/>
        </authorList>
    </citation>
    <scope>NUCLEOTIDE SEQUENCE</scope>
    <source>
        <strain evidence="2">AT787</strain>
    </source>
</reference>
<evidence type="ECO:0000313" key="2">
    <source>
        <dbReference type="EMBL" id="GLB34320.1"/>
    </source>
</evidence>
<protein>
    <submittedName>
        <fullName evidence="2">Uncharacterized protein</fullName>
    </submittedName>
</protein>
<dbReference type="OrthoDB" id="4121058at2759"/>
<evidence type="ECO:0000313" key="3">
    <source>
        <dbReference type="Proteomes" id="UP001063166"/>
    </source>
</evidence>
<dbReference type="EMBL" id="BRPK01000001">
    <property type="protein sequence ID" value="GLB34320.1"/>
    <property type="molecule type" value="Genomic_DNA"/>
</dbReference>
<evidence type="ECO:0000256" key="1">
    <source>
        <dbReference type="SAM" id="MobiDB-lite"/>
    </source>
</evidence>
<accession>A0A9P3PE75</accession>
<proteinExistence type="predicted"/>
<organism evidence="2 3">
    <name type="scientific">Lyophyllum shimeji</name>
    <name type="common">Hon-shimeji</name>
    <name type="synonym">Tricholoma shimeji</name>
    <dbReference type="NCBI Taxonomy" id="47721"/>
    <lineage>
        <taxon>Eukaryota</taxon>
        <taxon>Fungi</taxon>
        <taxon>Dikarya</taxon>
        <taxon>Basidiomycota</taxon>
        <taxon>Agaricomycotina</taxon>
        <taxon>Agaricomycetes</taxon>
        <taxon>Agaricomycetidae</taxon>
        <taxon>Agaricales</taxon>
        <taxon>Tricholomatineae</taxon>
        <taxon>Lyophyllaceae</taxon>
        <taxon>Lyophyllum</taxon>
    </lineage>
</organism>
<feature type="compositionally biased region" description="Acidic residues" evidence="1">
    <location>
        <begin position="450"/>
        <end position="459"/>
    </location>
</feature>
<comment type="caution">
    <text evidence="2">The sequence shown here is derived from an EMBL/GenBank/DDBJ whole genome shotgun (WGS) entry which is preliminary data.</text>
</comment>
<keyword evidence="3" id="KW-1185">Reference proteome</keyword>
<sequence>MSWWDDSTNYAAPVSRDGFFYDGLSFYVDIDSYHYPRSDPAALYELLTYTDPGPVLTKTGKVAKRQPPPRKDKPPNYYQAQCLHYGLKGFKQRPAAKKHLLAAFDPTTKTLVVPPRILALEQELKEEYEKANEVARVKAEEEWQRREGIRQAEQKRRETQLEEEWRKNREESDAMLGEFAALGIVIGKGEIEGTESDNEVLCRKSKEVSDAELRKDIAALSEAQLRAVFEKLVFDKRTRGVRKAALREIDVVKQAQASKVQMTKGKSKKRLNALSDEGEFRIMAPYLRDQWSSYTETMKLKLSPSPGGSHLWVWFHFGIVSGIMRSHGCPPKYVGDTTRLQWRGREEGEGEMTYEDENVASITFLGDGRIRGKMRWMGTLFEFIGKNAPRKNVVWCKSVQHWKEQYWGINDRSYERARVARWGRSWHYDDDAGDASSNSDTVGDPYAGDGDSDDEDDERMDVSMDDFGMAYF</sequence>
<feature type="region of interest" description="Disordered" evidence="1">
    <location>
        <begin position="431"/>
        <end position="460"/>
    </location>
</feature>
<dbReference type="AlphaFoldDB" id="A0A9P3PE75"/>
<dbReference type="Proteomes" id="UP001063166">
    <property type="component" value="Unassembled WGS sequence"/>
</dbReference>
<name>A0A9P3PE75_LYOSH</name>
<gene>
    <name evidence="2" type="ORF">LshimejAT787_0112040</name>
</gene>